<sequence length="107" mass="11020">MDIGTLTVVPDELRQFAALAPLATVTPVSGTVQATPPLAGSMPESATVDAHVRFCVENTGTVTLQATNGIATLIDAALSIAGRFESTDQSNAITHRTLADELPTATD</sequence>
<accession>A0A4R0H981</accession>
<evidence type="ECO:0000313" key="1">
    <source>
        <dbReference type="EMBL" id="TCC04239.1"/>
    </source>
</evidence>
<evidence type="ECO:0000313" key="2">
    <source>
        <dbReference type="Proteomes" id="UP000292346"/>
    </source>
</evidence>
<comment type="caution">
    <text evidence="1">The sequence shown here is derived from an EMBL/GenBank/DDBJ whole genome shotgun (WGS) entry which is preliminary data.</text>
</comment>
<dbReference type="OrthoDB" id="3830007at2"/>
<dbReference type="Proteomes" id="UP000292346">
    <property type="component" value="Unassembled WGS sequence"/>
</dbReference>
<reference evidence="1 2" key="1">
    <citation type="submission" date="2019-02" db="EMBL/GenBank/DDBJ databases">
        <title>Kribbella capetownensis sp. nov. and Kribbella speibonae sp. nov., isolated from soil.</title>
        <authorList>
            <person name="Curtis S.M."/>
            <person name="Norton I."/>
            <person name="Everest G.J."/>
            <person name="Meyers P.R."/>
        </authorList>
    </citation>
    <scope>NUCLEOTIDE SEQUENCE [LARGE SCALE GENOMIC DNA]</scope>
    <source>
        <strain evidence="1 2">KCTC 29219</strain>
    </source>
</reference>
<protein>
    <submittedName>
        <fullName evidence="1">Uncharacterized protein</fullName>
    </submittedName>
</protein>
<proteinExistence type="predicted"/>
<name>A0A4R0H981_9ACTN</name>
<gene>
    <name evidence="1" type="ORF">E0H45_34740</name>
</gene>
<dbReference type="AlphaFoldDB" id="A0A4R0H981"/>
<dbReference type="EMBL" id="SJJZ01000004">
    <property type="protein sequence ID" value="TCC04239.1"/>
    <property type="molecule type" value="Genomic_DNA"/>
</dbReference>
<organism evidence="1 2">
    <name type="scientific">Kribbella soli</name>
    <dbReference type="NCBI Taxonomy" id="1124743"/>
    <lineage>
        <taxon>Bacteria</taxon>
        <taxon>Bacillati</taxon>
        <taxon>Actinomycetota</taxon>
        <taxon>Actinomycetes</taxon>
        <taxon>Propionibacteriales</taxon>
        <taxon>Kribbellaceae</taxon>
        <taxon>Kribbella</taxon>
    </lineage>
</organism>
<dbReference type="RefSeq" id="WP_131345321.1">
    <property type="nucleotide sequence ID" value="NZ_SJJZ01000004.1"/>
</dbReference>
<keyword evidence="2" id="KW-1185">Reference proteome</keyword>